<keyword evidence="2 10" id="KW-1003">Cell membrane</keyword>
<keyword evidence="3 10" id="KW-0808">Transferase</keyword>
<feature type="transmembrane region" description="Helical" evidence="10">
    <location>
        <begin position="41"/>
        <end position="58"/>
    </location>
</feature>
<gene>
    <name evidence="10" type="primary">dacA</name>
    <name evidence="12" type="ORF">ENR59_04980</name>
</gene>
<comment type="caution">
    <text evidence="12">The sequence shown here is derived from an EMBL/GenBank/DDBJ whole genome shotgun (WGS) entry which is preliminary data.</text>
</comment>
<dbReference type="InterPro" id="IPR003390">
    <property type="entry name" value="DNA_integrity_scan_DisA_N"/>
</dbReference>
<dbReference type="PANTHER" id="PTHR34185:SF1">
    <property type="entry name" value="DIADENYLATE CYCLASE"/>
    <property type="match status" value="1"/>
</dbReference>
<evidence type="ECO:0000256" key="1">
    <source>
        <dbReference type="ARBA" id="ARBA00000877"/>
    </source>
</evidence>
<accession>A0A7C4EIH2</accession>
<keyword evidence="9 10" id="KW-0472">Membrane</keyword>
<dbReference type="GO" id="GO:0004016">
    <property type="term" value="F:adenylate cyclase activity"/>
    <property type="evidence" value="ECO:0007669"/>
    <property type="project" value="UniProtKB-UniRule"/>
</dbReference>
<keyword evidence="5 10" id="KW-0548">Nucleotidyltransferase</keyword>
<sequence>MIEWLRGLAANLPIGWREILDIFLVAVLYQRVIILVRGTRAVSVIHGIVVVLAAYYLSGEFGLYTLHWLLTNFLGSFFLVLVILFQADIRKALSQVGLRWFGSHAARPRDAAEAENLARALGELARRRVGALVVLERGIPLGDLMDRGVELKAALSLDVLLTVFNPQSPLHDGALVAKGAKVAAVACILPLASYQALPASFGTRHRAAVGVTEETDALALVVSEENGGIRAASGGKLSEPLDERNLVDLLLHKWVGRT</sequence>
<keyword evidence="4 10" id="KW-0812">Transmembrane</keyword>
<dbReference type="PANTHER" id="PTHR34185">
    <property type="entry name" value="DIADENYLATE CYCLASE"/>
    <property type="match status" value="1"/>
</dbReference>
<dbReference type="Pfam" id="PF02457">
    <property type="entry name" value="DAC"/>
    <property type="match status" value="1"/>
</dbReference>
<dbReference type="SUPFAM" id="SSF143597">
    <property type="entry name" value="YojJ-like"/>
    <property type="match status" value="1"/>
</dbReference>
<comment type="subunit">
    <text evidence="10">Probably a homodimer.</text>
</comment>
<evidence type="ECO:0000256" key="3">
    <source>
        <dbReference type="ARBA" id="ARBA00022679"/>
    </source>
</evidence>
<name>A0A7C4EIH2_9BACT</name>
<feature type="transmembrane region" description="Helical" evidence="10">
    <location>
        <begin position="64"/>
        <end position="85"/>
    </location>
</feature>
<dbReference type="InterPro" id="IPR036888">
    <property type="entry name" value="DNA_integrity_DisA_N_sf"/>
</dbReference>
<dbReference type="GO" id="GO:0006171">
    <property type="term" value="P:cAMP biosynthetic process"/>
    <property type="evidence" value="ECO:0007669"/>
    <property type="project" value="InterPro"/>
</dbReference>
<keyword evidence="8 10" id="KW-1133">Transmembrane helix</keyword>
<evidence type="ECO:0000256" key="2">
    <source>
        <dbReference type="ARBA" id="ARBA00022475"/>
    </source>
</evidence>
<evidence type="ECO:0000256" key="6">
    <source>
        <dbReference type="ARBA" id="ARBA00022741"/>
    </source>
</evidence>
<dbReference type="GO" id="GO:0106408">
    <property type="term" value="F:diadenylate cyclase activity"/>
    <property type="evidence" value="ECO:0007669"/>
    <property type="project" value="UniProtKB-EC"/>
</dbReference>
<evidence type="ECO:0000259" key="11">
    <source>
        <dbReference type="PROSITE" id="PS51794"/>
    </source>
</evidence>
<comment type="similarity">
    <text evidence="10">Belongs to the adenylate cyclase family. DacA/CdaA subfamily.</text>
</comment>
<feature type="domain" description="DAC" evidence="11">
    <location>
        <begin position="86"/>
        <end position="243"/>
    </location>
</feature>
<reference evidence="12" key="1">
    <citation type="journal article" date="2020" name="mSystems">
        <title>Genome- and Community-Level Interaction Insights into Carbon Utilization and Element Cycling Functions of Hydrothermarchaeota in Hydrothermal Sediment.</title>
        <authorList>
            <person name="Zhou Z."/>
            <person name="Liu Y."/>
            <person name="Xu W."/>
            <person name="Pan J."/>
            <person name="Luo Z.H."/>
            <person name="Li M."/>
        </authorList>
    </citation>
    <scope>NUCLEOTIDE SEQUENCE [LARGE SCALE GENOMIC DNA]</scope>
    <source>
        <strain evidence="12">SpSt-413</strain>
    </source>
</reference>
<dbReference type="GO" id="GO:0005524">
    <property type="term" value="F:ATP binding"/>
    <property type="evidence" value="ECO:0007669"/>
    <property type="project" value="UniProtKB-UniRule"/>
</dbReference>
<feature type="transmembrane region" description="Helical" evidence="10">
    <location>
        <begin position="12"/>
        <end position="29"/>
    </location>
</feature>
<dbReference type="InterPro" id="IPR045585">
    <property type="entry name" value="CdaA_N"/>
</dbReference>
<dbReference type="InterPro" id="IPR050338">
    <property type="entry name" value="DisA"/>
</dbReference>
<dbReference type="InterPro" id="IPR014046">
    <property type="entry name" value="C-di-AMP_synthase"/>
</dbReference>
<dbReference type="EMBL" id="DSRP01000345">
    <property type="protein sequence ID" value="HGG92289.1"/>
    <property type="molecule type" value="Genomic_DNA"/>
</dbReference>
<dbReference type="Gene3D" id="3.40.1700.10">
    <property type="entry name" value="DNA integrity scanning protein, DisA, N-terminal domain"/>
    <property type="match status" value="1"/>
</dbReference>
<protein>
    <recommendedName>
        <fullName evidence="10">Diadenylate cyclase</fullName>
        <shortName evidence="10">DAC</shortName>
        <ecNumber evidence="10">2.7.7.85</ecNumber>
    </recommendedName>
    <alternativeName>
        <fullName evidence="10">Cyclic-di-AMP synthase</fullName>
        <shortName evidence="10">c-di-AMP synthase</shortName>
    </alternativeName>
</protein>
<comment type="catalytic activity">
    <reaction evidence="1 10">
        <text>2 ATP = 3',3'-c-di-AMP + 2 diphosphate</text>
        <dbReference type="Rhea" id="RHEA:35655"/>
        <dbReference type="ChEBI" id="CHEBI:30616"/>
        <dbReference type="ChEBI" id="CHEBI:33019"/>
        <dbReference type="ChEBI" id="CHEBI:71500"/>
        <dbReference type="EC" id="2.7.7.85"/>
    </reaction>
</comment>
<evidence type="ECO:0000256" key="8">
    <source>
        <dbReference type="ARBA" id="ARBA00022989"/>
    </source>
</evidence>
<evidence type="ECO:0000256" key="5">
    <source>
        <dbReference type="ARBA" id="ARBA00022695"/>
    </source>
</evidence>
<dbReference type="NCBIfam" id="TIGR00159">
    <property type="entry name" value="diadenylate cyclase CdaA"/>
    <property type="match status" value="1"/>
</dbReference>
<evidence type="ECO:0000256" key="9">
    <source>
        <dbReference type="ARBA" id="ARBA00023136"/>
    </source>
</evidence>
<evidence type="ECO:0000256" key="4">
    <source>
        <dbReference type="ARBA" id="ARBA00022692"/>
    </source>
</evidence>
<dbReference type="PIRSF" id="PIRSF004793">
    <property type="entry name" value="UCP004793"/>
    <property type="match status" value="1"/>
</dbReference>
<keyword evidence="6 10" id="KW-0547">Nucleotide-binding</keyword>
<dbReference type="Pfam" id="PF19293">
    <property type="entry name" value="CdaA_N"/>
    <property type="match status" value="1"/>
</dbReference>
<evidence type="ECO:0000313" key="12">
    <source>
        <dbReference type="EMBL" id="HGG92289.1"/>
    </source>
</evidence>
<comment type="function">
    <text evidence="10">Catalyzes the condensation of 2 ATP molecules into cyclic di-AMP (c-di-AMP), a second messenger used to regulate differing processes in different bacteria.</text>
</comment>
<organism evidence="12">
    <name type="scientific">Fundidesulfovibrio putealis</name>
    <dbReference type="NCBI Taxonomy" id="270496"/>
    <lineage>
        <taxon>Bacteria</taxon>
        <taxon>Pseudomonadati</taxon>
        <taxon>Thermodesulfobacteriota</taxon>
        <taxon>Desulfovibrionia</taxon>
        <taxon>Desulfovibrionales</taxon>
        <taxon>Desulfovibrionaceae</taxon>
        <taxon>Fundidesulfovibrio</taxon>
    </lineage>
</organism>
<dbReference type="PROSITE" id="PS51794">
    <property type="entry name" value="DAC"/>
    <property type="match status" value="1"/>
</dbReference>
<dbReference type="AlphaFoldDB" id="A0A7C4EIH2"/>
<proteinExistence type="inferred from homology"/>
<dbReference type="InterPro" id="IPR034701">
    <property type="entry name" value="CdaA"/>
</dbReference>
<dbReference type="EC" id="2.7.7.85" evidence="10"/>
<evidence type="ECO:0000256" key="10">
    <source>
        <dbReference type="HAMAP-Rule" id="MF_01499"/>
    </source>
</evidence>
<dbReference type="HAMAP" id="MF_01499">
    <property type="entry name" value="DacA"/>
    <property type="match status" value="1"/>
</dbReference>
<comment type="caution">
    <text evidence="10">Lacks conserved residue(s) required for the propagation of feature annotation.</text>
</comment>
<evidence type="ECO:0000256" key="7">
    <source>
        <dbReference type="ARBA" id="ARBA00022840"/>
    </source>
</evidence>
<keyword evidence="7 10" id="KW-0067">ATP-binding</keyword>